<keyword evidence="3" id="KW-1185">Reference proteome</keyword>
<comment type="caution">
    <text evidence="2">The sequence shown here is derived from an EMBL/GenBank/DDBJ whole genome shotgun (WGS) entry which is preliminary data.</text>
</comment>
<gene>
    <name evidence="2" type="ORF">CTA1_10933</name>
</gene>
<reference evidence="2 3" key="1">
    <citation type="journal article" date="2019" name="PLoS ONE">
        <title>Comparative genome analysis indicates high evolutionary potential of pathogenicity genes in Colletotrichum tanaceti.</title>
        <authorList>
            <person name="Lelwala R.V."/>
            <person name="Korhonen P.K."/>
            <person name="Young N.D."/>
            <person name="Scott J.B."/>
            <person name="Ades P.A."/>
            <person name="Gasser R.B."/>
            <person name="Taylor P.W.J."/>
        </authorList>
    </citation>
    <scope>NUCLEOTIDE SEQUENCE [LARGE SCALE GENOMIC DNA]</scope>
    <source>
        <strain evidence="2">BRIP57314</strain>
    </source>
</reference>
<evidence type="ECO:0000313" key="3">
    <source>
        <dbReference type="Proteomes" id="UP000310108"/>
    </source>
</evidence>
<accession>A0A4U6X145</accession>
<organism evidence="2 3">
    <name type="scientific">Colletotrichum tanaceti</name>
    <dbReference type="NCBI Taxonomy" id="1306861"/>
    <lineage>
        <taxon>Eukaryota</taxon>
        <taxon>Fungi</taxon>
        <taxon>Dikarya</taxon>
        <taxon>Ascomycota</taxon>
        <taxon>Pezizomycotina</taxon>
        <taxon>Sordariomycetes</taxon>
        <taxon>Hypocreomycetidae</taxon>
        <taxon>Glomerellales</taxon>
        <taxon>Glomerellaceae</taxon>
        <taxon>Colletotrichum</taxon>
        <taxon>Colletotrichum destructivum species complex</taxon>
    </lineage>
</organism>
<evidence type="ECO:0000256" key="1">
    <source>
        <dbReference type="SAM" id="MobiDB-lite"/>
    </source>
</evidence>
<dbReference type="Proteomes" id="UP000310108">
    <property type="component" value="Unassembled WGS sequence"/>
</dbReference>
<name>A0A4U6X145_9PEZI</name>
<feature type="region of interest" description="Disordered" evidence="1">
    <location>
        <begin position="1"/>
        <end position="20"/>
    </location>
</feature>
<dbReference type="EMBL" id="PJEX01000847">
    <property type="protein sequence ID" value="TKW48613.1"/>
    <property type="molecule type" value="Genomic_DNA"/>
</dbReference>
<proteinExistence type="predicted"/>
<protein>
    <submittedName>
        <fullName evidence="2">Uncharacterized protein</fullName>
    </submittedName>
</protein>
<evidence type="ECO:0000313" key="2">
    <source>
        <dbReference type="EMBL" id="TKW48613.1"/>
    </source>
</evidence>
<dbReference type="AlphaFoldDB" id="A0A4U6X145"/>
<feature type="compositionally biased region" description="Polar residues" evidence="1">
    <location>
        <begin position="1"/>
        <end position="18"/>
    </location>
</feature>
<sequence>MIVIEPSSSPGCRPNSPSKGRLVSRLPHSVLGTPPVPFGTVSCCLLSPIGRHAAVFSGQVGMKDFCHLMLFPSLFGYLLRKRVWRPRLGSEQRATKRIVTDVLLPTRTGPPAPRDGQATARLRKRHARSVRILENPSHMSPFDYVQYATSASLGAAVQVQALGDRSFECPN</sequence>